<dbReference type="CDD" id="cd01846">
    <property type="entry name" value="fatty_acyltransferase_like"/>
    <property type="match status" value="1"/>
</dbReference>
<dbReference type="PANTHER" id="PTHR22835:SF659">
    <property type="entry name" value="GDSL LIPASE_ACYLHYDROLASE, PUTATIVE (AFU_ORTHOLOGUE AFUA_2G00510)-RELATED"/>
    <property type="match status" value="1"/>
</dbReference>
<dbReference type="EMBL" id="QEAP01000024">
    <property type="protein sequence ID" value="TPX77288.1"/>
    <property type="molecule type" value="Genomic_DNA"/>
</dbReference>
<gene>
    <name evidence="4" type="ORF">CcCBS67573_g01457</name>
</gene>
<dbReference type="Proteomes" id="UP000320333">
    <property type="component" value="Unassembled WGS sequence"/>
</dbReference>
<organism evidence="4 5">
    <name type="scientific">Chytriomyces confervae</name>
    <dbReference type="NCBI Taxonomy" id="246404"/>
    <lineage>
        <taxon>Eukaryota</taxon>
        <taxon>Fungi</taxon>
        <taxon>Fungi incertae sedis</taxon>
        <taxon>Chytridiomycota</taxon>
        <taxon>Chytridiomycota incertae sedis</taxon>
        <taxon>Chytridiomycetes</taxon>
        <taxon>Chytridiales</taxon>
        <taxon>Chytriomycetaceae</taxon>
        <taxon>Chytriomyces</taxon>
    </lineage>
</organism>
<dbReference type="OrthoDB" id="1600564at2759"/>
<accession>A0A507FPB0</accession>
<dbReference type="Gene3D" id="3.40.50.1110">
    <property type="entry name" value="SGNH hydrolase"/>
    <property type="match status" value="1"/>
</dbReference>
<dbReference type="AlphaFoldDB" id="A0A507FPB0"/>
<evidence type="ECO:0000313" key="4">
    <source>
        <dbReference type="EMBL" id="TPX77288.1"/>
    </source>
</evidence>
<dbReference type="SUPFAM" id="SSF52266">
    <property type="entry name" value="SGNH hydrolase"/>
    <property type="match status" value="1"/>
</dbReference>
<keyword evidence="5" id="KW-1185">Reference proteome</keyword>
<feature type="signal peptide" evidence="3">
    <location>
        <begin position="1"/>
        <end position="16"/>
    </location>
</feature>
<proteinExistence type="inferred from homology"/>
<dbReference type="InterPro" id="IPR036514">
    <property type="entry name" value="SGNH_hydro_sf"/>
</dbReference>
<dbReference type="GO" id="GO:0016788">
    <property type="term" value="F:hydrolase activity, acting on ester bonds"/>
    <property type="evidence" value="ECO:0007669"/>
    <property type="project" value="InterPro"/>
</dbReference>
<dbReference type="Pfam" id="PF00657">
    <property type="entry name" value="Lipase_GDSL"/>
    <property type="match status" value="1"/>
</dbReference>
<dbReference type="PANTHER" id="PTHR22835">
    <property type="entry name" value="ZINC FINGER FYVE DOMAIN CONTAINING PROTEIN"/>
    <property type="match status" value="1"/>
</dbReference>
<evidence type="ECO:0008006" key="6">
    <source>
        <dbReference type="Google" id="ProtNLM"/>
    </source>
</evidence>
<name>A0A507FPB0_9FUNG</name>
<evidence type="ECO:0000256" key="1">
    <source>
        <dbReference type="ARBA" id="ARBA00008668"/>
    </source>
</evidence>
<feature type="chain" id="PRO_5021493412" description="SGNH hydrolase-type esterase domain-containing protein" evidence="3">
    <location>
        <begin position="17"/>
        <end position="426"/>
    </location>
</feature>
<evidence type="ECO:0000313" key="5">
    <source>
        <dbReference type="Proteomes" id="UP000320333"/>
    </source>
</evidence>
<dbReference type="STRING" id="246404.A0A507FPB0"/>
<keyword evidence="3" id="KW-0732">Signal</keyword>
<evidence type="ECO:0000256" key="2">
    <source>
        <dbReference type="SAM" id="MobiDB-lite"/>
    </source>
</evidence>
<protein>
    <recommendedName>
        <fullName evidence="6">SGNH hydrolase-type esterase domain-containing protein</fullName>
    </recommendedName>
</protein>
<sequence>MKLFAAASLLVALVAAAPSPSALAVGSIKDIVTFGDSVSDNGNIFALYGNPQAPYYKGRFSNGPVWVEFLSQYLSDAQLHDFAYGGSCANVSNSQSIPYGGTSMTTADLPDLAQQLTFFKKSQFSKLSPDSTIYTVFAGANDMNYAAAVGKFPDPASIAGSVVNMVDSLIAFGAKNIVVNNLPPLDKTPRGYSSPNYASLLALLSNQYNDALEAGLARINKETPSVNIIRNNLNKLFTYAVSEEGRKDFGIDVYQTMCYNATAATVCTKPDTYLFWDTIHPTTKGHTAVAQYAYNQIFNLPGYKAPADVVIPKSSTTTSSAAPASKTTSGSAAPSNSAVTATSTSAAPASSSSSEPAAPSCTISVPKDGYYPMPIDYSAWPTALPSATPGAAAPATPPVYKATNLYSGASGLVASALLGLAGLLMA</sequence>
<feature type="region of interest" description="Disordered" evidence="2">
    <location>
        <begin position="315"/>
        <end position="338"/>
    </location>
</feature>
<reference evidence="4 5" key="1">
    <citation type="journal article" date="2019" name="Sci. Rep.">
        <title>Comparative genomics of chytrid fungi reveal insights into the obligate biotrophic and pathogenic lifestyle of Synchytrium endobioticum.</title>
        <authorList>
            <person name="van de Vossenberg B.T.L.H."/>
            <person name="Warris S."/>
            <person name="Nguyen H.D.T."/>
            <person name="van Gent-Pelzer M.P.E."/>
            <person name="Joly D.L."/>
            <person name="van de Geest H.C."/>
            <person name="Bonants P.J.M."/>
            <person name="Smith D.S."/>
            <person name="Levesque C.A."/>
            <person name="van der Lee T.A.J."/>
        </authorList>
    </citation>
    <scope>NUCLEOTIDE SEQUENCE [LARGE SCALE GENOMIC DNA]</scope>
    <source>
        <strain evidence="4 5">CBS 675.73</strain>
    </source>
</reference>
<dbReference type="InterPro" id="IPR001087">
    <property type="entry name" value="GDSL"/>
</dbReference>
<evidence type="ECO:0000256" key="3">
    <source>
        <dbReference type="SAM" id="SignalP"/>
    </source>
</evidence>
<comment type="similarity">
    <text evidence="1">Belongs to the 'GDSL' lipolytic enzyme family.</text>
</comment>
<comment type="caution">
    <text evidence="4">The sequence shown here is derived from an EMBL/GenBank/DDBJ whole genome shotgun (WGS) entry which is preliminary data.</text>
</comment>